<comment type="caution">
    <text evidence="1">The sequence shown here is derived from an EMBL/GenBank/DDBJ whole genome shotgun (WGS) entry which is preliminary data.</text>
</comment>
<reference evidence="1 2" key="1">
    <citation type="submission" date="2019-12" db="EMBL/GenBank/DDBJ databases">
        <authorList>
            <person name="Floudas D."/>
            <person name="Bentzer J."/>
            <person name="Ahren D."/>
            <person name="Johansson T."/>
            <person name="Persson P."/>
            <person name="Tunlid A."/>
        </authorList>
    </citation>
    <scope>NUCLEOTIDE SEQUENCE [LARGE SCALE GENOMIC DNA]</scope>
    <source>
        <strain evidence="1 2">CBS 102.39</strain>
    </source>
</reference>
<evidence type="ECO:0000313" key="2">
    <source>
        <dbReference type="Proteomes" id="UP000521872"/>
    </source>
</evidence>
<name>A0A8H4VWK7_9AGAR</name>
<dbReference type="Proteomes" id="UP000521872">
    <property type="component" value="Unassembled WGS sequence"/>
</dbReference>
<evidence type="ECO:0000313" key="1">
    <source>
        <dbReference type="EMBL" id="KAF4622589.1"/>
    </source>
</evidence>
<gene>
    <name evidence="1" type="ORF">D9613_009235</name>
</gene>
<dbReference type="EMBL" id="JAACJL010000002">
    <property type="protein sequence ID" value="KAF4622589.1"/>
    <property type="molecule type" value="Genomic_DNA"/>
</dbReference>
<sequence>MDLSRVYSLHVHSNQDYYSSSSAPMWKDKCLRPQRLSLDSTPMKNINISWDHVTHVVAHNFTIDQAMTVIRSAPLLTSFELMEADEESAREKSYSTDFVHENLQRITYQASSRSSDEITETIFSFNIFPALQTVDYHTLFRTDDDSLLDNLIQNKPPVQDLTLCASPYESWYVMLALRAVGSTLKRLDFEPFEEDHEDFEYDILFERLAEINSCPPSSDPSESGVDKQMFLPCLEYFKFTSGWPFAWDRVPAFFGSPSDPYRRPLKEFSFSAYNDHHNDDHIIPKKDLPALVDLRKAGFVVQSRGYRDILQKSLEVHGLCTPTSPPSI</sequence>
<organism evidence="1 2">
    <name type="scientific">Agrocybe pediades</name>
    <dbReference type="NCBI Taxonomy" id="84607"/>
    <lineage>
        <taxon>Eukaryota</taxon>
        <taxon>Fungi</taxon>
        <taxon>Dikarya</taxon>
        <taxon>Basidiomycota</taxon>
        <taxon>Agaricomycotina</taxon>
        <taxon>Agaricomycetes</taxon>
        <taxon>Agaricomycetidae</taxon>
        <taxon>Agaricales</taxon>
        <taxon>Agaricineae</taxon>
        <taxon>Strophariaceae</taxon>
        <taxon>Agrocybe</taxon>
    </lineage>
</organism>
<accession>A0A8H4VWK7</accession>
<protein>
    <submittedName>
        <fullName evidence="1">Uncharacterized protein</fullName>
    </submittedName>
</protein>
<proteinExistence type="predicted"/>
<keyword evidence="2" id="KW-1185">Reference proteome</keyword>
<dbReference type="AlphaFoldDB" id="A0A8H4VWK7"/>